<feature type="region of interest" description="Disordered" evidence="1">
    <location>
        <begin position="581"/>
        <end position="618"/>
    </location>
</feature>
<dbReference type="Proteomes" id="UP000256964">
    <property type="component" value="Unassembled WGS sequence"/>
</dbReference>
<feature type="compositionally biased region" description="Polar residues" evidence="1">
    <location>
        <begin position="506"/>
        <end position="516"/>
    </location>
</feature>
<evidence type="ECO:0000313" key="2">
    <source>
        <dbReference type="EMBL" id="RDX52123.1"/>
    </source>
</evidence>
<protein>
    <submittedName>
        <fullName evidence="2">Uncharacterized protein</fullName>
    </submittedName>
</protein>
<gene>
    <name evidence="2" type="ORF">OH76DRAFT_1416737</name>
</gene>
<proteinExistence type="predicted"/>
<dbReference type="EMBL" id="KZ857391">
    <property type="protein sequence ID" value="RDX52123.1"/>
    <property type="molecule type" value="Genomic_DNA"/>
</dbReference>
<name>A0A371DHY0_9APHY</name>
<evidence type="ECO:0000256" key="1">
    <source>
        <dbReference type="SAM" id="MobiDB-lite"/>
    </source>
</evidence>
<feature type="region of interest" description="Disordered" evidence="1">
    <location>
        <begin position="450"/>
        <end position="516"/>
    </location>
</feature>
<reference evidence="2 3" key="1">
    <citation type="journal article" date="2018" name="Biotechnol. Biofuels">
        <title>Integrative visual omics of the white-rot fungus Polyporus brumalis exposes the biotechnological potential of its oxidative enzymes for delignifying raw plant biomass.</title>
        <authorList>
            <person name="Miyauchi S."/>
            <person name="Rancon A."/>
            <person name="Drula E."/>
            <person name="Hage H."/>
            <person name="Chaduli D."/>
            <person name="Favel A."/>
            <person name="Grisel S."/>
            <person name="Henrissat B."/>
            <person name="Herpoel-Gimbert I."/>
            <person name="Ruiz-Duenas F.J."/>
            <person name="Chevret D."/>
            <person name="Hainaut M."/>
            <person name="Lin J."/>
            <person name="Wang M."/>
            <person name="Pangilinan J."/>
            <person name="Lipzen A."/>
            <person name="Lesage-Meessen L."/>
            <person name="Navarro D."/>
            <person name="Riley R."/>
            <person name="Grigoriev I.V."/>
            <person name="Zhou S."/>
            <person name="Raouche S."/>
            <person name="Rosso M.N."/>
        </authorList>
    </citation>
    <scope>NUCLEOTIDE SEQUENCE [LARGE SCALE GENOMIC DNA]</scope>
    <source>
        <strain evidence="2 3">BRFM 1820</strain>
    </source>
</reference>
<sequence>MSAPSAASVFPPREHCQHPQCLGDPLGPCAFFAVTDNNMPRAHALHPEEAKNAESQAQPRNWARGGCSGSACGGFYSLEPRDSWGYTTLCVCGRLLRAHASPPDAADAGLCSSILGSATPRQFSTTHPLGGGVPPTVPPGLPIPSGAVVTRPASSTPMPPPLSAYMGGRSTIGALRPPNVIVARTMIVPVAPPATADTQGGGVLQLHPHHGAVPGRSSTTEVPDPEHETFSVLVFPFVPPAYKRRANGTYPLPTIVFHPADFKDVVQSLEHWGLLFPVRLSRTGSVFRALGTQVIAQLDSYGIELPGYERSKPWAAPQDLPFVLLNASNKKDDMKLHSPYDSFNEEEFTHAGLTGKKPNLVGISCPVGGALMKNRFLRLAPRFGDLRAPLDNHPAFVDGAPGLQDLLTIPAPSQPHKCFPHRVLSHVVEGLAARCLDDCPSASHFTPPCSPGTPAAADGGLDRPPALEPRRHSGPVTRSAAALPTPISIPSPQPDSRGVVLDDTDSIGTESPQSPASFLASLSQPRIDVEPLFLPLTALPGHPDAIDDTAVTEVVHPPESVPSSITQIPHAAGDVAVDVSNLPTDATPRRPRTSVRMSTGSRAPRVPVDVPEGSPDSEMRDEISFEAIRGSRRPHSAIASPETLAAVPPSNRRRVEDGRDDTVNLGKHELAGWSDRVLMAIPPASTRSLGLRPKIRAKNVIQGANILVFVVTWLFAHPTSAPITSAQRDTFELALREQFPDPEVECQLVPLAEILRHARHLDIEVEHAIGDSPICSILRHAIRLITSQRGCWQPLGRYTTITWFLKRGVREERDVALRTAGFLSLLHLVLWLVGPDPISPFALLNILVGRPLTCRYDEAFMLSMDPELAARMEPWKSFDITQPLPRDPTDPLYHLLVAAEIDPWKFGAGPLSTGDLQAVEQDLVSQMVHGKPVVTDDELDMVAFRDGFFAAHPRRSRLLETFRGFERDYIAAMCNQRLDSVDLLLAHLDFCPAADDDGMGFEDDVVEVSGKATAGVLSTLPDSVWDRYFESEFEVALRYYLSQSGHPDVPIIRTMAGNRFDTEAGDPLLRARLFLTLMSGSKLVPIEPAWKIKIQVQACYLDCLITMDDGLRNVLRVEEDEPWLSFQAWFHGALLEPDDFNNATSGHRRLWNIRVRVTGTSQAVPVPHWFARAIFTMDSARHVEVSLRALLLQLQGLQGQIREYAPLLLELDDRQTIAVVEAVHDRLYEAERAVEDRLRYIAFDNRHPSPAEDPLTDLAPREAPLPSEYDTAWSDPRTEDHPDACPTPPWPWEDYWNGDSSDYGWWLPLGLLDVDHYEPDWPSQVLLELEEEAQPELAGRAEAERIWQSLQAYLQDLQDSLPSGGMHVPGPEARGGVPAGVRNDGLCFLVPEAPSVTISMQVVTASREVHYSWGTPEPSEPWDLPTLTARGNGVIVLVDNGDERRVNRLERLTLRVHIPDGDHAAAAAPDILTIPFPARRQEARPWRDWHPFDVDLFQLRLEHEEAFRDLHCALAYFGARHCPVDEECVQRQWHGFARAVWRIAIEPEHPASARVVVLGRWARENLTEEIFEHPWWAGRWDWSPSPHPVSVPLEEDEGSEFEFGQGLDGLPVPPGTFPPSPWSSWAEDAV</sequence>
<organism evidence="2 3">
    <name type="scientific">Lentinus brumalis</name>
    <dbReference type="NCBI Taxonomy" id="2498619"/>
    <lineage>
        <taxon>Eukaryota</taxon>
        <taxon>Fungi</taxon>
        <taxon>Dikarya</taxon>
        <taxon>Basidiomycota</taxon>
        <taxon>Agaricomycotina</taxon>
        <taxon>Agaricomycetes</taxon>
        <taxon>Polyporales</taxon>
        <taxon>Polyporaceae</taxon>
        <taxon>Lentinus</taxon>
    </lineage>
</organism>
<keyword evidence="3" id="KW-1185">Reference proteome</keyword>
<feature type="compositionally biased region" description="Pro residues" evidence="1">
    <location>
        <begin position="1611"/>
        <end position="1621"/>
    </location>
</feature>
<feature type="region of interest" description="Disordered" evidence="1">
    <location>
        <begin position="1603"/>
        <end position="1630"/>
    </location>
</feature>
<evidence type="ECO:0000313" key="3">
    <source>
        <dbReference type="Proteomes" id="UP000256964"/>
    </source>
</evidence>
<accession>A0A371DHY0</accession>
<dbReference type="OrthoDB" id="2757435at2759"/>